<feature type="binding site" evidence="5">
    <location>
        <begin position="57"/>
        <end position="59"/>
    </location>
    <ligand>
        <name>AMP</name>
        <dbReference type="ChEBI" id="CHEBI:456215"/>
    </ligand>
</feature>
<keyword evidence="2 5" id="KW-0545">Nucleotide biosynthesis</keyword>
<proteinExistence type="inferred from homology"/>
<dbReference type="InterPro" id="IPR000850">
    <property type="entry name" value="Adenylat/UMP-CMP_kin"/>
</dbReference>
<feature type="region of interest" description="NMP" evidence="5">
    <location>
        <begin position="30"/>
        <end position="59"/>
    </location>
</feature>
<dbReference type="InterPro" id="IPR027417">
    <property type="entry name" value="P-loop_NTPase"/>
</dbReference>
<dbReference type="GO" id="GO:0044209">
    <property type="term" value="P:AMP salvage"/>
    <property type="evidence" value="ECO:0007669"/>
    <property type="project" value="UniProtKB-UniRule"/>
</dbReference>
<dbReference type="GO" id="GO:0004017">
    <property type="term" value="F:AMP kinase activity"/>
    <property type="evidence" value="ECO:0007669"/>
    <property type="project" value="UniProtKB-UniRule"/>
</dbReference>
<comment type="pathway">
    <text evidence="5">Purine metabolism; AMP biosynthesis via salvage pathway; AMP from ADP: step 1/1.</text>
</comment>
<feature type="binding site" evidence="5">
    <location>
        <begin position="10"/>
        <end position="15"/>
    </location>
    <ligand>
        <name>ATP</name>
        <dbReference type="ChEBI" id="CHEBI:30616"/>
    </ligand>
</feature>
<dbReference type="HAMAP" id="MF_00235">
    <property type="entry name" value="Adenylate_kinase_Adk"/>
    <property type="match status" value="1"/>
</dbReference>
<dbReference type="Gene3D" id="3.40.50.300">
    <property type="entry name" value="P-loop containing nucleotide triphosphate hydrolases"/>
    <property type="match status" value="1"/>
</dbReference>
<feature type="binding site" evidence="5">
    <location>
        <position position="92"/>
    </location>
    <ligand>
        <name>AMP</name>
        <dbReference type="ChEBI" id="CHEBI:456215"/>
    </ligand>
</feature>
<evidence type="ECO:0000256" key="2">
    <source>
        <dbReference type="ARBA" id="ARBA00022727"/>
    </source>
</evidence>
<dbReference type="GO" id="GO:0005737">
    <property type="term" value="C:cytoplasm"/>
    <property type="evidence" value="ECO:0007669"/>
    <property type="project" value="UniProtKB-SubCell"/>
</dbReference>
<keyword evidence="9" id="KW-1185">Reference proteome</keyword>
<keyword evidence="5" id="KW-0963">Cytoplasm</keyword>
<dbReference type="AlphaFoldDB" id="A0A6M0RIM0"/>
<dbReference type="Pfam" id="PF00406">
    <property type="entry name" value="ADK"/>
    <property type="match status" value="1"/>
</dbReference>
<reference evidence="8 9" key="1">
    <citation type="journal article" date="2020" name="Microb. Ecol.">
        <title>Ecogenomics of the Marine Benthic Filamentous Cyanobacterium Adonisia.</title>
        <authorList>
            <person name="Walter J.M."/>
            <person name="Coutinho F.H."/>
            <person name="Leomil L."/>
            <person name="Hargreaves P.I."/>
            <person name="Campeao M.E."/>
            <person name="Vieira V.V."/>
            <person name="Silva B.S."/>
            <person name="Fistarol G.O."/>
            <person name="Salomon P.S."/>
            <person name="Sawabe T."/>
            <person name="Mino S."/>
            <person name="Hosokawa M."/>
            <person name="Miyashita H."/>
            <person name="Maruyama F."/>
            <person name="van Verk M.C."/>
            <person name="Dutilh B.E."/>
            <person name="Thompson C.C."/>
            <person name="Thompson F.L."/>
        </authorList>
    </citation>
    <scope>NUCLEOTIDE SEQUENCE [LARGE SCALE GENOMIC DNA]</scope>
    <source>
        <strain evidence="8 9">CCMR0081</strain>
    </source>
</reference>
<evidence type="ECO:0000313" key="8">
    <source>
        <dbReference type="EMBL" id="NEZ55642.1"/>
    </source>
</evidence>
<dbReference type="CDD" id="cd01428">
    <property type="entry name" value="ADK"/>
    <property type="match status" value="1"/>
</dbReference>
<evidence type="ECO:0000256" key="6">
    <source>
        <dbReference type="RuleBase" id="RU003330"/>
    </source>
</evidence>
<comment type="caution">
    <text evidence="8">The sequence shown here is derived from an EMBL/GenBank/DDBJ whole genome shotgun (WGS) entry which is preliminary data.</text>
</comment>
<dbReference type="UniPathway" id="UPA00588">
    <property type="reaction ID" value="UER00649"/>
</dbReference>
<protein>
    <recommendedName>
        <fullName evidence="5 7">Adenylate kinase</fullName>
        <shortName evidence="5">AK</shortName>
        <ecNumber evidence="5 7">2.7.4.3</ecNumber>
    </recommendedName>
    <alternativeName>
        <fullName evidence="5">ATP-AMP transphosphorylase</fullName>
    </alternativeName>
    <alternativeName>
        <fullName evidence="5">ATP:AMP phosphotransferase</fullName>
    </alternativeName>
    <alternativeName>
        <fullName evidence="5">Adenylate monophosphate kinase</fullName>
    </alternativeName>
</protein>
<comment type="catalytic activity">
    <reaction evidence="5 7">
        <text>AMP + ATP = 2 ADP</text>
        <dbReference type="Rhea" id="RHEA:12973"/>
        <dbReference type="ChEBI" id="CHEBI:30616"/>
        <dbReference type="ChEBI" id="CHEBI:456215"/>
        <dbReference type="ChEBI" id="CHEBI:456216"/>
        <dbReference type="EC" id="2.7.4.3"/>
    </reaction>
</comment>
<keyword evidence="4 5" id="KW-0418">Kinase</keyword>
<organism evidence="8 9">
    <name type="scientific">Adonisia turfae CCMR0081</name>
    <dbReference type="NCBI Taxonomy" id="2292702"/>
    <lineage>
        <taxon>Bacteria</taxon>
        <taxon>Bacillati</taxon>
        <taxon>Cyanobacteriota</taxon>
        <taxon>Adonisia</taxon>
        <taxon>Adonisia turfae</taxon>
    </lineage>
</organism>
<dbReference type="EC" id="2.7.4.3" evidence="5 7"/>
<dbReference type="InterPro" id="IPR033690">
    <property type="entry name" value="Adenylat_kinase_CS"/>
</dbReference>
<evidence type="ECO:0000256" key="4">
    <source>
        <dbReference type="ARBA" id="ARBA00022777"/>
    </source>
</evidence>
<comment type="function">
    <text evidence="5">Catalyzes the reversible transfer of the terminal phosphate group between ATP and AMP. Plays an important role in cellular energy homeostasis and in adenine nucleotide metabolism.</text>
</comment>
<sequence>MRLLILGGPGSGKGTQSQKLSEHFGIPWISTGDTLRAEIAADSPLGQQVSETLAKGELVSDKLMIALIKERLQQPDAAKGWILDGYPRTAFQAEELDFFLDTLNTQVNYAIWLELPAHALIERSENRAAIDDNPEALRRRIETLAETTIPMLEYYDYRQRLLRIDGNQPPDDVKREILGGIS</sequence>
<comment type="subunit">
    <text evidence="5 7">Monomer.</text>
</comment>
<accession>A0A6M0RIM0</accession>
<dbReference type="GO" id="GO:0005524">
    <property type="term" value="F:ATP binding"/>
    <property type="evidence" value="ECO:0007669"/>
    <property type="project" value="UniProtKB-UniRule"/>
</dbReference>
<comment type="caution">
    <text evidence="5">Lacks conserved residue(s) required for the propagation of feature annotation.</text>
</comment>
<feature type="binding site" evidence="5">
    <location>
        <position position="127"/>
    </location>
    <ligand>
        <name>ATP</name>
        <dbReference type="ChEBI" id="CHEBI:30616"/>
    </ligand>
</feature>
<comment type="domain">
    <text evidence="5">Consists of three domains, a large central CORE domain and two small peripheral domains, NMPbind and LID, which undergo movements during catalysis. The LID domain closes over the site of phosphoryl transfer upon ATP binding. Assembling and dissambling the active center during each catalytic cycle provides an effective means to prevent ATP hydrolysis.</text>
</comment>
<feature type="binding site" evidence="5">
    <location>
        <position position="168"/>
    </location>
    <ligand>
        <name>ATP</name>
        <dbReference type="ChEBI" id="CHEBI:30616"/>
    </ligand>
</feature>
<dbReference type="Proteomes" id="UP000481033">
    <property type="component" value="Unassembled WGS sequence"/>
</dbReference>
<dbReference type="PANTHER" id="PTHR23359">
    <property type="entry name" value="NUCLEOTIDE KINASE"/>
    <property type="match status" value="1"/>
</dbReference>
<dbReference type="NCBIfam" id="NF001381">
    <property type="entry name" value="PRK00279.1-3"/>
    <property type="match status" value="1"/>
</dbReference>
<gene>
    <name evidence="5" type="primary">adk</name>
    <name evidence="8" type="ORF">DXZ20_08155</name>
</gene>
<comment type="subcellular location">
    <subcellularLocation>
        <location evidence="5 7">Cytoplasm</location>
    </subcellularLocation>
</comment>
<dbReference type="PROSITE" id="PS00113">
    <property type="entry name" value="ADENYLATE_KINASE"/>
    <property type="match status" value="1"/>
</dbReference>
<feature type="binding site" evidence="5">
    <location>
        <position position="140"/>
    </location>
    <ligand>
        <name>AMP</name>
        <dbReference type="ChEBI" id="CHEBI:456215"/>
    </ligand>
</feature>
<evidence type="ECO:0000313" key="9">
    <source>
        <dbReference type="Proteomes" id="UP000481033"/>
    </source>
</evidence>
<feature type="binding site" evidence="5">
    <location>
        <position position="31"/>
    </location>
    <ligand>
        <name>AMP</name>
        <dbReference type="ChEBI" id="CHEBI:456215"/>
    </ligand>
</feature>
<keyword evidence="1 5" id="KW-0808">Transferase</keyword>
<evidence type="ECO:0000256" key="7">
    <source>
        <dbReference type="RuleBase" id="RU003331"/>
    </source>
</evidence>
<feature type="binding site" evidence="5">
    <location>
        <begin position="85"/>
        <end position="88"/>
    </location>
    <ligand>
        <name>AMP</name>
        <dbReference type="ChEBI" id="CHEBI:456215"/>
    </ligand>
</feature>
<name>A0A6M0RIM0_9CYAN</name>
<keyword evidence="3 5" id="KW-0547">Nucleotide-binding</keyword>
<dbReference type="PRINTS" id="PR00094">
    <property type="entry name" value="ADENYLTKNASE"/>
</dbReference>
<dbReference type="EMBL" id="QXHD01000004">
    <property type="protein sequence ID" value="NEZ55642.1"/>
    <property type="molecule type" value="Genomic_DNA"/>
</dbReference>
<feature type="binding site" evidence="5">
    <location>
        <position position="36"/>
    </location>
    <ligand>
        <name>AMP</name>
        <dbReference type="ChEBI" id="CHEBI:456215"/>
    </ligand>
</feature>
<evidence type="ECO:0000256" key="5">
    <source>
        <dbReference type="HAMAP-Rule" id="MF_00235"/>
    </source>
</evidence>
<keyword evidence="5 7" id="KW-0067">ATP-binding</keyword>
<comment type="similarity">
    <text evidence="5 6">Belongs to the adenylate kinase family.</text>
</comment>
<evidence type="ECO:0000256" key="3">
    <source>
        <dbReference type="ARBA" id="ARBA00022741"/>
    </source>
</evidence>
<evidence type="ECO:0000256" key="1">
    <source>
        <dbReference type="ARBA" id="ARBA00022679"/>
    </source>
</evidence>
<dbReference type="SUPFAM" id="SSF52540">
    <property type="entry name" value="P-loop containing nucleoside triphosphate hydrolases"/>
    <property type="match status" value="1"/>
</dbReference>